<dbReference type="Pfam" id="PF00459">
    <property type="entry name" value="Inositol_P"/>
    <property type="match status" value="1"/>
</dbReference>
<dbReference type="PATRIC" id="fig|59561.3.peg.1052"/>
<sequence>MTPRPSELALLAERSARAVAPDLLEAFKNPGPVEYKRNFHDPVTVHDRRAEAAIRAILFEALPSSLLLGEEEGHVIDSSGSRTVPGPNDVVWLVDPIDGTSNFTSGLLFWCVSIAAVVGGEVVAGVIYQPSLDVLYLADDTGAYRNGEPMRVSDQPPHRSLFAADFPSERIEDQDSAARGYRLLLEGSKSMRRLGSTALHLAGVAEGTLGACLGMGTQPWDIGAGIALVKAAGGQILGVRDDRSTNTSVYDSPTYAAAGHPDSLQLCLDAIGCVAPQDLQTHYFGGDA</sequence>
<keyword evidence="2 5" id="KW-0378">Hydrolase</keyword>
<dbReference type="PANTHER" id="PTHR20854:SF4">
    <property type="entry name" value="INOSITOL-1-MONOPHOSPHATASE-RELATED"/>
    <property type="match status" value="1"/>
</dbReference>
<name>A0A0W1KJR4_9ACTO</name>
<dbReference type="GO" id="GO:0006020">
    <property type="term" value="P:inositol metabolic process"/>
    <property type="evidence" value="ECO:0007669"/>
    <property type="project" value="TreeGrafter"/>
</dbReference>
<comment type="caution">
    <text evidence="5">The sequence shown here is derived from an EMBL/GenBank/DDBJ whole genome shotgun (WGS) entry which is preliminary data.</text>
</comment>
<proteinExistence type="predicted"/>
<feature type="binding site" evidence="4">
    <location>
        <position position="98"/>
    </location>
    <ligand>
        <name>Mg(2+)</name>
        <dbReference type="ChEBI" id="CHEBI:18420"/>
        <label>1</label>
        <note>catalytic</note>
    </ligand>
</feature>
<dbReference type="STRING" id="59561.AQZ59_01062"/>
<keyword evidence="6" id="KW-1185">Reference proteome</keyword>
<dbReference type="PRINTS" id="PR00377">
    <property type="entry name" value="IMPHPHTASES"/>
</dbReference>
<evidence type="ECO:0000313" key="6">
    <source>
        <dbReference type="Proteomes" id="UP000054404"/>
    </source>
</evidence>
<evidence type="ECO:0000256" key="4">
    <source>
        <dbReference type="PIRSR" id="PIRSR600760-2"/>
    </source>
</evidence>
<evidence type="ECO:0000313" key="5">
    <source>
        <dbReference type="EMBL" id="KTF04086.1"/>
    </source>
</evidence>
<dbReference type="EC" id="3.1.3.25" evidence="5"/>
<dbReference type="InterPro" id="IPR020583">
    <property type="entry name" value="Inositol_monoP_metal-BS"/>
</dbReference>
<dbReference type="OrthoDB" id="9772456at2"/>
<dbReference type="InterPro" id="IPR000760">
    <property type="entry name" value="Inositol_monophosphatase-like"/>
</dbReference>
<dbReference type="GO" id="GO:0007165">
    <property type="term" value="P:signal transduction"/>
    <property type="evidence" value="ECO:0007669"/>
    <property type="project" value="TreeGrafter"/>
</dbReference>
<protein>
    <submittedName>
        <fullName evidence="5">Inositol-1-monophosphatase</fullName>
        <ecNumber evidence="5">3.1.3.25</ecNumber>
    </submittedName>
</protein>
<comment type="cofactor">
    <cofactor evidence="4">
        <name>Mg(2+)</name>
        <dbReference type="ChEBI" id="CHEBI:18420"/>
    </cofactor>
</comment>
<dbReference type="EMBL" id="LNIZ01000004">
    <property type="protein sequence ID" value="KTF04086.1"/>
    <property type="molecule type" value="Genomic_DNA"/>
</dbReference>
<organism evidence="5 6">
    <name type="scientific">Trueperella bernardiae</name>
    <dbReference type="NCBI Taxonomy" id="59561"/>
    <lineage>
        <taxon>Bacteria</taxon>
        <taxon>Bacillati</taxon>
        <taxon>Actinomycetota</taxon>
        <taxon>Actinomycetes</taxon>
        <taxon>Actinomycetales</taxon>
        <taxon>Actinomycetaceae</taxon>
        <taxon>Trueperella</taxon>
    </lineage>
</organism>
<feature type="binding site" evidence="4">
    <location>
        <position position="95"/>
    </location>
    <ligand>
        <name>Mg(2+)</name>
        <dbReference type="ChEBI" id="CHEBI:18420"/>
        <label>1</label>
        <note>catalytic</note>
    </ligand>
</feature>
<keyword evidence="3 4" id="KW-0460">Magnesium</keyword>
<dbReference type="Gene3D" id="3.40.190.80">
    <property type="match status" value="1"/>
</dbReference>
<dbReference type="AlphaFoldDB" id="A0A0W1KJR4"/>
<feature type="binding site" evidence="4">
    <location>
        <position position="97"/>
    </location>
    <ligand>
        <name>Mg(2+)</name>
        <dbReference type="ChEBI" id="CHEBI:18420"/>
        <label>1</label>
        <note>catalytic</note>
    </ligand>
</feature>
<feature type="binding site" evidence="4">
    <location>
        <position position="221"/>
    </location>
    <ligand>
        <name>Mg(2+)</name>
        <dbReference type="ChEBI" id="CHEBI:18420"/>
        <label>1</label>
        <note>catalytic</note>
    </ligand>
</feature>
<dbReference type="SUPFAM" id="SSF56655">
    <property type="entry name" value="Carbohydrate phosphatase"/>
    <property type="match status" value="1"/>
</dbReference>
<gene>
    <name evidence="5" type="primary">suhB</name>
    <name evidence="5" type="ORF">AQZ59_01062</name>
</gene>
<dbReference type="Proteomes" id="UP000054404">
    <property type="component" value="Unassembled WGS sequence"/>
</dbReference>
<dbReference type="GO" id="GO:0008934">
    <property type="term" value="F:inositol monophosphate 1-phosphatase activity"/>
    <property type="evidence" value="ECO:0007669"/>
    <property type="project" value="TreeGrafter"/>
</dbReference>
<dbReference type="RefSeq" id="WP_062613621.1">
    <property type="nucleotide sequence ID" value="NZ_CAUPHE010000070.1"/>
</dbReference>
<reference evidence="5 6" key="1">
    <citation type="submission" date="2015-11" db="EMBL/GenBank/DDBJ databases">
        <title>Draft Genome Sequence of the Type Strain Trueperella bernardiae LCDC 89-0504T, Isolated from Blood Culture.</title>
        <authorList>
            <person name="Bernier A.-M."/>
            <person name="Bernard K."/>
        </authorList>
    </citation>
    <scope>NUCLEOTIDE SEQUENCE [LARGE SCALE GENOMIC DNA]</scope>
    <source>
        <strain evidence="5 6">LCDC 89-0504</strain>
    </source>
</reference>
<evidence type="ECO:0000256" key="2">
    <source>
        <dbReference type="ARBA" id="ARBA00022801"/>
    </source>
</evidence>
<dbReference type="PROSITE" id="PS00629">
    <property type="entry name" value="IMP_1"/>
    <property type="match status" value="1"/>
</dbReference>
<dbReference type="GO" id="GO:0046872">
    <property type="term" value="F:metal ion binding"/>
    <property type="evidence" value="ECO:0007669"/>
    <property type="project" value="UniProtKB-KW"/>
</dbReference>
<accession>A0A0W1KJR4</accession>
<feature type="binding site" evidence="4">
    <location>
        <position position="70"/>
    </location>
    <ligand>
        <name>Mg(2+)</name>
        <dbReference type="ChEBI" id="CHEBI:18420"/>
        <label>1</label>
        <note>catalytic</note>
    </ligand>
</feature>
<dbReference type="PANTHER" id="PTHR20854">
    <property type="entry name" value="INOSITOL MONOPHOSPHATASE"/>
    <property type="match status" value="1"/>
</dbReference>
<evidence type="ECO:0000256" key="1">
    <source>
        <dbReference type="ARBA" id="ARBA00022723"/>
    </source>
</evidence>
<keyword evidence="1 4" id="KW-0479">Metal-binding</keyword>
<dbReference type="Gene3D" id="3.30.540.10">
    <property type="entry name" value="Fructose-1,6-Bisphosphatase, subunit A, domain 1"/>
    <property type="match status" value="1"/>
</dbReference>
<evidence type="ECO:0000256" key="3">
    <source>
        <dbReference type="ARBA" id="ARBA00022842"/>
    </source>
</evidence>